<protein>
    <submittedName>
        <fullName evidence="1">Uncharacterized protein</fullName>
    </submittedName>
</protein>
<comment type="caution">
    <text evidence="1">The sequence shown here is derived from an EMBL/GenBank/DDBJ whole genome shotgun (WGS) entry which is preliminary data.</text>
</comment>
<dbReference type="Proteomes" id="UP001630127">
    <property type="component" value="Unassembled WGS sequence"/>
</dbReference>
<evidence type="ECO:0000313" key="2">
    <source>
        <dbReference type="Proteomes" id="UP001630127"/>
    </source>
</evidence>
<keyword evidence="2" id="KW-1185">Reference proteome</keyword>
<reference evidence="1 2" key="1">
    <citation type="submission" date="2024-11" db="EMBL/GenBank/DDBJ databases">
        <title>A near-complete genome assembly of Cinchona calisaya.</title>
        <authorList>
            <person name="Lian D.C."/>
            <person name="Zhao X.W."/>
            <person name="Wei L."/>
        </authorList>
    </citation>
    <scope>NUCLEOTIDE SEQUENCE [LARGE SCALE GENOMIC DNA]</scope>
    <source>
        <tissue evidence="1">Nenye</tissue>
    </source>
</reference>
<gene>
    <name evidence="1" type="ORF">ACH5RR_008484</name>
</gene>
<sequence length="147" mass="16597">MAHSSSLIVATDRTVEGSTTFMMIQLMTISQFRRAKKSFIEKDASYSLSFSDLVDGFDYLQPMVMGILHDFLESLDAKLVNISEKLVQDDPSMHIKIGIQSLGSSMSAFAWKLKHHKSTLGDWNKNVFGNILDSVKWAEDKVPIFVY</sequence>
<evidence type="ECO:0000313" key="1">
    <source>
        <dbReference type="EMBL" id="KAL3529162.1"/>
    </source>
</evidence>
<proteinExistence type="predicted"/>
<organism evidence="1 2">
    <name type="scientific">Cinchona calisaya</name>
    <dbReference type="NCBI Taxonomy" id="153742"/>
    <lineage>
        <taxon>Eukaryota</taxon>
        <taxon>Viridiplantae</taxon>
        <taxon>Streptophyta</taxon>
        <taxon>Embryophyta</taxon>
        <taxon>Tracheophyta</taxon>
        <taxon>Spermatophyta</taxon>
        <taxon>Magnoliopsida</taxon>
        <taxon>eudicotyledons</taxon>
        <taxon>Gunneridae</taxon>
        <taxon>Pentapetalae</taxon>
        <taxon>asterids</taxon>
        <taxon>lamiids</taxon>
        <taxon>Gentianales</taxon>
        <taxon>Rubiaceae</taxon>
        <taxon>Cinchonoideae</taxon>
        <taxon>Cinchoneae</taxon>
        <taxon>Cinchona</taxon>
    </lineage>
</organism>
<dbReference type="AlphaFoldDB" id="A0ABD3AEF2"/>
<accession>A0ABD3AEF2</accession>
<dbReference type="EMBL" id="JBJUIK010000004">
    <property type="protein sequence ID" value="KAL3529162.1"/>
    <property type="molecule type" value="Genomic_DNA"/>
</dbReference>
<name>A0ABD3AEF2_9GENT</name>